<evidence type="ECO:0000256" key="6">
    <source>
        <dbReference type="ARBA" id="ARBA00050608"/>
    </source>
</evidence>
<organism evidence="22 23">
    <name type="scientific">Acacia crassicarpa</name>
    <name type="common">northern wattle</name>
    <dbReference type="NCBI Taxonomy" id="499986"/>
    <lineage>
        <taxon>Eukaryota</taxon>
        <taxon>Viridiplantae</taxon>
        <taxon>Streptophyta</taxon>
        <taxon>Embryophyta</taxon>
        <taxon>Tracheophyta</taxon>
        <taxon>Spermatophyta</taxon>
        <taxon>Magnoliopsida</taxon>
        <taxon>eudicotyledons</taxon>
        <taxon>Gunneridae</taxon>
        <taxon>Pentapetalae</taxon>
        <taxon>rosids</taxon>
        <taxon>fabids</taxon>
        <taxon>Fabales</taxon>
        <taxon>Fabaceae</taxon>
        <taxon>Caesalpinioideae</taxon>
        <taxon>mimosoid clade</taxon>
        <taxon>Acacieae</taxon>
        <taxon>Acacia</taxon>
    </lineage>
</organism>
<dbReference type="EMBL" id="JAWXYG010000009">
    <property type="protein sequence ID" value="KAK4262251.1"/>
    <property type="molecule type" value="Genomic_DNA"/>
</dbReference>
<dbReference type="Gene3D" id="3.40.50.1820">
    <property type="entry name" value="alpha/beta hydrolase"/>
    <property type="match status" value="1"/>
</dbReference>
<comment type="similarity">
    <text evidence="15">Belongs to the AB hydrolase superfamily. Hydroxynitrile lyase family.</text>
</comment>
<evidence type="ECO:0000256" key="15">
    <source>
        <dbReference type="ARBA" id="ARBA00060885"/>
    </source>
</evidence>
<dbReference type="GO" id="GO:0080030">
    <property type="term" value="F:methyl indole-3-acetate esterase activity"/>
    <property type="evidence" value="ECO:0007669"/>
    <property type="project" value="TreeGrafter"/>
</dbReference>
<comment type="catalytic activity">
    <reaction evidence="11">
        <text>3-formylthiophene + hydrogen cyanide = (2S)-2-hydroxy-2-(thiophen-3-yl)acetonitrile</text>
        <dbReference type="Rhea" id="RHEA:77459"/>
        <dbReference type="ChEBI" id="CHEBI:18407"/>
        <dbReference type="ChEBI" id="CHEBI:87611"/>
        <dbReference type="ChEBI" id="CHEBI:197333"/>
    </reaction>
</comment>
<gene>
    <name evidence="22" type="ORF">QN277_027833</name>
</gene>
<comment type="caution">
    <text evidence="22">The sequence shown here is derived from an EMBL/GenBank/DDBJ whole genome shotgun (WGS) entry which is preliminary data.</text>
</comment>
<evidence type="ECO:0000256" key="13">
    <source>
        <dbReference type="ARBA" id="ARBA00052609"/>
    </source>
</evidence>
<evidence type="ECO:0000256" key="4">
    <source>
        <dbReference type="ARBA" id="ARBA00050262"/>
    </source>
</evidence>
<dbReference type="PANTHER" id="PTHR10992:SF1083">
    <property type="entry name" value="METHYLESTERASE 1"/>
    <property type="match status" value="1"/>
</dbReference>
<comment type="catalytic activity">
    <reaction evidence="12">
        <text>2,2-dimethylpropanal + hydrogen cyanide = (2S)-2-hydroxy-3,3-dimethylbutanenitrile</text>
        <dbReference type="Rhea" id="RHEA:77407"/>
        <dbReference type="ChEBI" id="CHEBI:18407"/>
        <dbReference type="ChEBI" id="CHEBI:141557"/>
        <dbReference type="ChEBI" id="CHEBI:197355"/>
    </reaction>
</comment>
<evidence type="ECO:0000256" key="18">
    <source>
        <dbReference type="ARBA" id="ARBA00076040"/>
    </source>
</evidence>
<dbReference type="InterPro" id="IPR000073">
    <property type="entry name" value="AB_hydrolase_1"/>
</dbReference>
<evidence type="ECO:0000259" key="21">
    <source>
        <dbReference type="Pfam" id="PF12697"/>
    </source>
</evidence>
<evidence type="ECO:0000313" key="22">
    <source>
        <dbReference type="EMBL" id="KAK4262251.1"/>
    </source>
</evidence>
<comment type="catalytic activity">
    <reaction evidence="9">
        <text>acrolein + hydrogen cyanide = (2S)-2-hydroxybut-3-enenitrile</text>
        <dbReference type="Rhea" id="RHEA:77411"/>
        <dbReference type="ChEBI" id="CHEBI:15368"/>
        <dbReference type="ChEBI" id="CHEBI:18407"/>
        <dbReference type="ChEBI" id="CHEBI:197356"/>
    </reaction>
</comment>
<proteinExistence type="inferred from homology"/>
<evidence type="ECO:0000313" key="23">
    <source>
        <dbReference type="Proteomes" id="UP001293593"/>
    </source>
</evidence>
<dbReference type="GO" id="GO:0047606">
    <property type="term" value="F:(S)-hydroxynitrile lyase activity"/>
    <property type="evidence" value="ECO:0007669"/>
    <property type="project" value="UniProtKB-EC"/>
</dbReference>
<dbReference type="GO" id="GO:0009696">
    <property type="term" value="P:salicylic acid metabolic process"/>
    <property type="evidence" value="ECO:0007669"/>
    <property type="project" value="TreeGrafter"/>
</dbReference>
<evidence type="ECO:0000256" key="17">
    <source>
        <dbReference type="ARBA" id="ARBA00069221"/>
    </source>
</evidence>
<dbReference type="GO" id="GO:0009694">
    <property type="term" value="P:jasmonic acid metabolic process"/>
    <property type="evidence" value="ECO:0007669"/>
    <property type="project" value="TreeGrafter"/>
</dbReference>
<comment type="catalytic activity">
    <reaction evidence="3">
        <text>a monosubstituted aliphatic (S)-hydroxynitrile = an aldehyde + hydrogen cyanide</text>
        <dbReference type="Rhea" id="RHEA:56588"/>
        <dbReference type="ChEBI" id="CHEBI:17478"/>
        <dbReference type="ChEBI" id="CHEBI:18407"/>
        <dbReference type="ChEBI" id="CHEBI:140596"/>
        <dbReference type="EC" id="4.1.2.47"/>
    </reaction>
</comment>
<name>A0AAE1J211_9FABA</name>
<evidence type="ECO:0000256" key="7">
    <source>
        <dbReference type="ARBA" id="ARBA00051647"/>
    </source>
</evidence>
<dbReference type="AlphaFoldDB" id="A0AAE1J211"/>
<evidence type="ECO:0000256" key="10">
    <source>
        <dbReference type="ARBA" id="ARBA00052033"/>
    </source>
</evidence>
<evidence type="ECO:0000256" key="20">
    <source>
        <dbReference type="ARBA" id="ARBA00079794"/>
    </source>
</evidence>
<evidence type="ECO:0000256" key="14">
    <source>
        <dbReference type="ARBA" id="ARBA00052826"/>
    </source>
</evidence>
<dbReference type="InterPro" id="IPR029058">
    <property type="entry name" value="AB_hydrolase_fold"/>
</dbReference>
<evidence type="ECO:0000256" key="9">
    <source>
        <dbReference type="ARBA" id="ARBA00051977"/>
    </source>
</evidence>
<comment type="catalytic activity">
    <reaction evidence="14">
        <text>an aromatic (S)-hydroxynitrile = an aromatic aldehyde + hydrogen cyanide</text>
        <dbReference type="Rhea" id="RHEA:54660"/>
        <dbReference type="ChEBI" id="CHEBI:18407"/>
        <dbReference type="ChEBI" id="CHEBI:33855"/>
        <dbReference type="ChEBI" id="CHEBI:138306"/>
        <dbReference type="EC" id="4.1.2.47"/>
    </reaction>
</comment>
<evidence type="ECO:0000256" key="12">
    <source>
        <dbReference type="ARBA" id="ARBA00052600"/>
    </source>
</evidence>
<dbReference type="SUPFAM" id="SSF53474">
    <property type="entry name" value="alpha/beta-Hydrolases"/>
    <property type="match status" value="1"/>
</dbReference>
<sequence>MGSEDMEKKHYVLVHGACHGAWSWYKLKPRLESAGHRVTALDMAASGIHPSKIEDLATMSDYSEPLLKFLASLPPNEKVVLVGHSLGGFNLAVASDRFPDKVSLAVFLAAFMPDTHHKPSYVLDQYIERTPPEGWMDTQFRECGSITTMLFGPQFLSSKLYQLSSTEDLELLKALIRPGSLFVDDLSRAKNFSKEGYGSVPRGYIVCNEDMAIPLKFQRWMIENFGVNEAVEIKDADHMSILSKPQELCDALLAISSKYA</sequence>
<keyword evidence="23" id="KW-1185">Reference proteome</keyword>
<dbReference type="PANTHER" id="PTHR10992">
    <property type="entry name" value="METHYLESTERASE FAMILY MEMBER"/>
    <property type="match status" value="1"/>
</dbReference>
<comment type="catalytic activity">
    <reaction evidence="13">
        <text>cyclohexanecarbaldehyde + hydrogen cyanide = (2S)-2-cyclohexyl-2-hydroxyacetonitrile</text>
        <dbReference type="Rhea" id="RHEA:77423"/>
        <dbReference type="ChEBI" id="CHEBI:18407"/>
        <dbReference type="ChEBI" id="CHEBI:197359"/>
        <dbReference type="ChEBI" id="CHEBI:197360"/>
    </reaction>
</comment>
<evidence type="ECO:0000256" key="8">
    <source>
        <dbReference type="ARBA" id="ARBA00051735"/>
    </source>
</evidence>
<comment type="catalytic activity">
    <reaction evidence="6">
        <text>formylthiophene + hydrogen cyanide = (2R)-2-hydroxy-2-(thiophen-2-yl)acetonitrile</text>
        <dbReference type="Rhea" id="RHEA:77455"/>
        <dbReference type="ChEBI" id="CHEBI:18407"/>
        <dbReference type="ChEBI" id="CHEBI:87301"/>
        <dbReference type="ChEBI" id="CHEBI:197332"/>
    </reaction>
</comment>
<reference evidence="22" key="1">
    <citation type="submission" date="2023-10" db="EMBL/GenBank/DDBJ databases">
        <title>Chromosome-level genome of the transformable northern wattle, Acacia crassicarpa.</title>
        <authorList>
            <person name="Massaro I."/>
            <person name="Sinha N.R."/>
            <person name="Poethig S."/>
            <person name="Leichty A.R."/>
        </authorList>
    </citation>
    <scope>NUCLEOTIDE SEQUENCE</scope>
    <source>
        <strain evidence="22">Acra3RX</strain>
        <tissue evidence="22">Leaf</tissue>
    </source>
</reference>
<dbReference type="FunFam" id="3.40.50.1820:FF:000051">
    <property type="entry name" value="(S)-hydroxynitrile lyase"/>
    <property type="match status" value="1"/>
</dbReference>
<feature type="domain" description="AB hydrolase-1" evidence="21">
    <location>
        <begin position="12"/>
        <end position="251"/>
    </location>
</feature>
<dbReference type="EC" id="4.1.2.47" evidence="16"/>
<comment type="catalytic activity">
    <reaction evidence="5">
        <text>benzaldehyde + hydrogen cyanide = (S)-mandelonitrile</text>
        <dbReference type="Rhea" id="RHEA:77427"/>
        <dbReference type="ChEBI" id="CHEBI:17169"/>
        <dbReference type="ChEBI" id="CHEBI:18407"/>
        <dbReference type="ChEBI" id="CHEBI:36941"/>
    </reaction>
</comment>
<keyword evidence="1" id="KW-0378">Hydrolase</keyword>
<evidence type="ECO:0000256" key="5">
    <source>
        <dbReference type="ARBA" id="ARBA00050358"/>
    </source>
</evidence>
<comment type="catalytic activity">
    <reaction evidence="8">
        <text>a disubstituted aliphatic (S)-hydroxynitrile = a ketone + hydrogen cyanide</text>
        <dbReference type="Rhea" id="RHEA:56592"/>
        <dbReference type="ChEBI" id="CHEBI:17087"/>
        <dbReference type="ChEBI" id="CHEBI:18407"/>
        <dbReference type="ChEBI" id="CHEBI:140597"/>
        <dbReference type="EC" id="4.1.2.47"/>
    </reaction>
</comment>
<protein>
    <recommendedName>
        <fullName evidence="17">(S)-hydroxynitrile lyase</fullName>
        <ecNumber evidence="16">4.1.2.47</ecNumber>
    </recommendedName>
    <alternativeName>
        <fullName evidence="18">2-hydroxy-2-methylpropanenitrile lyase</fullName>
    </alternativeName>
    <alternativeName>
        <fullName evidence="19">Acetone cyanohydrin lyase</fullName>
    </alternativeName>
    <alternativeName>
        <fullName evidence="20">Hydroxynitrile lyase</fullName>
    </alternativeName>
</protein>
<dbReference type="GO" id="GO:0080031">
    <property type="term" value="F:methyl salicylate esterase activity"/>
    <property type="evidence" value="ECO:0007669"/>
    <property type="project" value="TreeGrafter"/>
</dbReference>
<comment type="catalytic activity">
    <reaction evidence="7">
        <text>butan-2-one + hydrogen cyanide = 2-hydroxy-2-methylbutanenitrile</text>
        <dbReference type="Rhea" id="RHEA:77467"/>
        <dbReference type="ChEBI" id="CHEBI:18407"/>
        <dbReference type="ChEBI" id="CHEBI:28398"/>
        <dbReference type="ChEBI" id="CHEBI:60954"/>
    </reaction>
    <physiologicalReaction direction="right-to-left" evidence="7">
        <dbReference type="Rhea" id="RHEA:77469"/>
    </physiologicalReaction>
</comment>
<evidence type="ECO:0000256" key="2">
    <source>
        <dbReference type="ARBA" id="ARBA00050104"/>
    </source>
</evidence>
<dbReference type="GO" id="GO:0080032">
    <property type="term" value="F:methyl jasmonate esterase activity"/>
    <property type="evidence" value="ECO:0007669"/>
    <property type="project" value="TreeGrafter"/>
</dbReference>
<dbReference type="Pfam" id="PF12697">
    <property type="entry name" value="Abhydrolase_6"/>
    <property type="match status" value="1"/>
</dbReference>
<evidence type="ECO:0000256" key="16">
    <source>
        <dbReference type="ARBA" id="ARBA00066572"/>
    </source>
</evidence>
<dbReference type="Proteomes" id="UP001293593">
    <property type="component" value="Unassembled WGS sequence"/>
</dbReference>
<evidence type="ECO:0000256" key="19">
    <source>
        <dbReference type="ARBA" id="ARBA00078291"/>
    </source>
</evidence>
<dbReference type="InterPro" id="IPR045889">
    <property type="entry name" value="MES/HNL"/>
</dbReference>
<comment type="catalytic activity">
    <reaction evidence="2">
        <text>4-methoxybenzaldehyde + hydrogen cyanide = (2S)-2-hydroxy-2-(4-methoxyphenyl)acetonitrile</text>
        <dbReference type="Rhea" id="RHEA:77447"/>
        <dbReference type="ChEBI" id="CHEBI:18407"/>
        <dbReference type="ChEBI" id="CHEBI:28235"/>
        <dbReference type="ChEBI" id="CHEBI:197328"/>
    </reaction>
</comment>
<evidence type="ECO:0000256" key="1">
    <source>
        <dbReference type="ARBA" id="ARBA00022801"/>
    </source>
</evidence>
<evidence type="ECO:0000256" key="3">
    <source>
        <dbReference type="ARBA" id="ARBA00050241"/>
    </source>
</evidence>
<comment type="catalytic activity">
    <reaction evidence="10">
        <text>2-methylpropanal + hydrogen cyanide = (2S)-2-hydroxy-3-methylbutanenitrile</text>
        <dbReference type="Rhea" id="RHEA:77403"/>
        <dbReference type="ChEBI" id="CHEBI:18407"/>
        <dbReference type="ChEBI" id="CHEBI:48943"/>
        <dbReference type="ChEBI" id="CHEBI:197354"/>
    </reaction>
</comment>
<comment type="catalytic activity">
    <reaction evidence="4">
        <text>2-hydroxy-2-methylpropanenitrile = acetone + hydrogen cyanide</text>
        <dbReference type="Rhea" id="RHEA:11932"/>
        <dbReference type="ChEBI" id="CHEBI:15347"/>
        <dbReference type="ChEBI" id="CHEBI:15348"/>
        <dbReference type="ChEBI" id="CHEBI:18407"/>
    </reaction>
    <physiologicalReaction direction="left-to-right" evidence="4">
        <dbReference type="Rhea" id="RHEA:11933"/>
    </physiologicalReaction>
</comment>
<accession>A0AAE1J211</accession>
<evidence type="ECO:0000256" key="11">
    <source>
        <dbReference type="ARBA" id="ARBA00052511"/>
    </source>
</evidence>